<feature type="compositionally biased region" description="Basic and acidic residues" evidence="1">
    <location>
        <begin position="92"/>
        <end position="101"/>
    </location>
</feature>
<keyword evidence="3" id="KW-1185">Reference proteome</keyword>
<comment type="caution">
    <text evidence="2">The sequence shown here is derived from an EMBL/GenBank/DDBJ whole genome shotgun (WGS) entry which is preliminary data.</text>
</comment>
<accession>A0ABX1YFG7</accession>
<reference evidence="2 3" key="1">
    <citation type="submission" date="2019-10" db="EMBL/GenBank/DDBJ databases">
        <title>Description of Paenibacillus terricola sp. nov.</title>
        <authorList>
            <person name="Carlier A."/>
            <person name="Qi S."/>
        </authorList>
    </citation>
    <scope>NUCLEOTIDE SEQUENCE [LARGE SCALE GENOMIC DNA]</scope>
    <source>
        <strain evidence="2 3">LMG 31459</strain>
    </source>
</reference>
<dbReference type="EMBL" id="WHOB01000021">
    <property type="protein sequence ID" value="NOU78921.1"/>
    <property type="molecule type" value="Genomic_DNA"/>
</dbReference>
<organism evidence="2 3">
    <name type="scientific">Paenibacillus phytohabitans</name>
    <dbReference type="NCBI Taxonomy" id="2654978"/>
    <lineage>
        <taxon>Bacteria</taxon>
        <taxon>Bacillati</taxon>
        <taxon>Bacillota</taxon>
        <taxon>Bacilli</taxon>
        <taxon>Bacillales</taxon>
        <taxon>Paenibacillaceae</taxon>
        <taxon>Paenibacillus</taxon>
    </lineage>
</organism>
<dbReference type="Proteomes" id="UP000596857">
    <property type="component" value="Unassembled WGS sequence"/>
</dbReference>
<evidence type="ECO:0000313" key="2">
    <source>
        <dbReference type="EMBL" id="NOU78921.1"/>
    </source>
</evidence>
<name>A0ABX1YFG7_9BACL</name>
<feature type="region of interest" description="Disordered" evidence="1">
    <location>
        <begin position="92"/>
        <end position="114"/>
    </location>
</feature>
<sequence length="114" mass="12935">MNLIQMQVEHSKYGAGTVVGHVEERIIIDFSGDTGEKSFLYPEAFEQHLRLLDPVLQAQIGKEVQLKAAQRAADQLLREQQREAEHARLAEEKLQLKNDKSKSRRKAAQAKNKG</sequence>
<dbReference type="RefSeq" id="WP_171716866.1">
    <property type="nucleotide sequence ID" value="NZ_WHOB01000021.1"/>
</dbReference>
<proteinExistence type="predicted"/>
<gene>
    <name evidence="2" type="ORF">GC101_08475</name>
</gene>
<protein>
    <submittedName>
        <fullName evidence="2">Uncharacterized protein</fullName>
    </submittedName>
</protein>
<evidence type="ECO:0000313" key="3">
    <source>
        <dbReference type="Proteomes" id="UP000596857"/>
    </source>
</evidence>
<evidence type="ECO:0000256" key="1">
    <source>
        <dbReference type="SAM" id="MobiDB-lite"/>
    </source>
</evidence>
<feature type="compositionally biased region" description="Basic residues" evidence="1">
    <location>
        <begin position="102"/>
        <end position="114"/>
    </location>
</feature>